<dbReference type="AlphaFoldDB" id="A0AAD6SWC4"/>
<dbReference type="Proteomes" id="UP001218188">
    <property type="component" value="Unassembled WGS sequence"/>
</dbReference>
<feature type="region of interest" description="Disordered" evidence="1">
    <location>
        <begin position="30"/>
        <end position="67"/>
    </location>
</feature>
<proteinExistence type="predicted"/>
<evidence type="ECO:0000256" key="1">
    <source>
        <dbReference type="SAM" id="MobiDB-lite"/>
    </source>
</evidence>
<gene>
    <name evidence="2" type="ORF">C8F04DRAFT_1184028</name>
</gene>
<sequence>MSYRPPACPSEGKGTMEECKRHASGMYGSAEFTRSGGGCPRPQQLYGSSCESGTDEEGDEESGDRRTMECKVKRVRRSLRTFYLPQAKGGNVPRPHARGPGGVQVARMCWYPKYPLASAGAW</sequence>
<protein>
    <submittedName>
        <fullName evidence="2">Uncharacterized protein</fullName>
    </submittedName>
</protein>
<dbReference type="EMBL" id="JARJCM010000064">
    <property type="protein sequence ID" value="KAJ7033588.1"/>
    <property type="molecule type" value="Genomic_DNA"/>
</dbReference>
<feature type="compositionally biased region" description="Acidic residues" evidence="1">
    <location>
        <begin position="53"/>
        <end position="62"/>
    </location>
</feature>
<organism evidence="2 3">
    <name type="scientific">Mycena alexandri</name>
    <dbReference type="NCBI Taxonomy" id="1745969"/>
    <lineage>
        <taxon>Eukaryota</taxon>
        <taxon>Fungi</taxon>
        <taxon>Dikarya</taxon>
        <taxon>Basidiomycota</taxon>
        <taxon>Agaricomycotina</taxon>
        <taxon>Agaricomycetes</taxon>
        <taxon>Agaricomycetidae</taxon>
        <taxon>Agaricales</taxon>
        <taxon>Marasmiineae</taxon>
        <taxon>Mycenaceae</taxon>
        <taxon>Mycena</taxon>
    </lineage>
</organism>
<reference evidence="2" key="1">
    <citation type="submission" date="2023-03" db="EMBL/GenBank/DDBJ databases">
        <title>Massive genome expansion in bonnet fungi (Mycena s.s.) driven by repeated elements and novel gene families across ecological guilds.</title>
        <authorList>
            <consortium name="Lawrence Berkeley National Laboratory"/>
            <person name="Harder C.B."/>
            <person name="Miyauchi S."/>
            <person name="Viragh M."/>
            <person name="Kuo A."/>
            <person name="Thoen E."/>
            <person name="Andreopoulos B."/>
            <person name="Lu D."/>
            <person name="Skrede I."/>
            <person name="Drula E."/>
            <person name="Henrissat B."/>
            <person name="Morin E."/>
            <person name="Kohler A."/>
            <person name="Barry K."/>
            <person name="LaButti K."/>
            <person name="Morin E."/>
            <person name="Salamov A."/>
            <person name="Lipzen A."/>
            <person name="Mereny Z."/>
            <person name="Hegedus B."/>
            <person name="Baldrian P."/>
            <person name="Stursova M."/>
            <person name="Weitz H."/>
            <person name="Taylor A."/>
            <person name="Grigoriev I.V."/>
            <person name="Nagy L.G."/>
            <person name="Martin F."/>
            <person name="Kauserud H."/>
        </authorList>
    </citation>
    <scope>NUCLEOTIDE SEQUENCE</scope>
    <source>
        <strain evidence="2">CBHHK200</strain>
    </source>
</reference>
<evidence type="ECO:0000313" key="3">
    <source>
        <dbReference type="Proteomes" id="UP001218188"/>
    </source>
</evidence>
<evidence type="ECO:0000313" key="2">
    <source>
        <dbReference type="EMBL" id="KAJ7033588.1"/>
    </source>
</evidence>
<name>A0AAD6SWC4_9AGAR</name>
<accession>A0AAD6SWC4</accession>
<keyword evidence="3" id="KW-1185">Reference proteome</keyword>
<comment type="caution">
    <text evidence="2">The sequence shown here is derived from an EMBL/GenBank/DDBJ whole genome shotgun (WGS) entry which is preliminary data.</text>
</comment>